<reference evidence="2" key="1">
    <citation type="journal article" date="2023" name="Hortic. Res.">
        <title>A chromosome-level phased genome enabling allele-level studies in sweet orange: a case study on citrus Huanglongbing tolerance.</title>
        <authorList>
            <person name="Wu B."/>
            <person name="Yu Q."/>
            <person name="Deng Z."/>
            <person name="Duan Y."/>
            <person name="Luo F."/>
            <person name="Gmitter F. Jr."/>
        </authorList>
    </citation>
    <scope>NUCLEOTIDE SEQUENCE [LARGE SCALE GENOMIC DNA]</scope>
    <source>
        <strain evidence="2">cv. Valencia</strain>
    </source>
</reference>
<name>A0ACB8JHU2_CITSI</name>
<dbReference type="Proteomes" id="UP000829398">
    <property type="component" value="Chromosome 7"/>
</dbReference>
<organism evidence="1 2">
    <name type="scientific">Citrus sinensis</name>
    <name type="common">Sweet orange</name>
    <name type="synonym">Citrus aurantium var. sinensis</name>
    <dbReference type="NCBI Taxonomy" id="2711"/>
    <lineage>
        <taxon>Eukaryota</taxon>
        <taxon>Viridiplantae</taxon>
        <taxon>Streptophyta</taxon>
        <taxon>Embryophyta</taxon>
        <taxon>Tracheophyta</taxon>
        <taxon>Spermatophyta</taxon>
        <taxon>Magnoliopsida</taxon>
        <taxon>eudicotyledons</taxon>
        <taxon>Gunneridae</taxon>
        <taxon>Pentapetalae</taxon>
        <taxon>rosids</taxon>
        <taxon>malvids</taxon>
        <taxon>Sapindales</taxon>
        <taxon>Rutaceae</taxon>
        <taxon>Aurantioideae</taxon>
        <taxon>Citrus</taxon>
    </lineage>
</organism>
<evidence type="ECO:0000313" key="2">
    <source>
        <dbReference type="Proteomes" id="UP000829398"/>
    </source>
</evidence>
<comment type="caution">
    <text evidence="1">The sequence shown here is derived from an EMBL/GenBank/DDBJ whole genome shotgun (WGS) entry which is preliminary data.</text>
</comment>
<sequence length="1264" mass="142810">MTVKELEERVEQLSHQFNEKVEVLSQQSNDLQELILSLRDQFIRFQENRNNNPPLQINNQQPEPAGRIGGALVQPCHIRLDFPVFSGENPTSWIFRCEQYQRLAALPETDALSLAIGHLDGDAMLKPASLLQTFELARFQEEYAVVSNRRIPTRPSTSRPSPPLLNSSPTITKTGGSSQPSLLGPPPSGFPPFRRLSVAEQTERRAKGLCFNCDEQFKPGHRCKAPQLLLLDADIDDKDEQTEAFEEFPETVEVSLKVLTRATPQNTMRLKGNLKKHGVTILIDSGSTHNFLNPSLAKQCGCPVTTTTQFQVTVADGGVISSSGKCSHVPVNIQGFQFHLDFFLLPISGCDIVLGAEWLRSLGAILWDFSKLTMQFTWNGQPVQLTGYNSLPPALANHEPIELPHERLIDHRIPLLPGSSPVNVRPYRYPHFQKQEIDRLIRELLDAGLIRHSVSPYSSPVLLVKKKDGSWRMCIDYRALNKVTIKDRYPIPVVDELLDELHGASVFSKLDLRSGYHQIRVHPSDIAKTAFRSHDGHYEFLVMPFGLSNAPATFQNLMNEIFRPFLRKFVLVFFDDILVYSTSLQEHAQHLSAVLQCLQQNRLYVKLTKCSFAQSSVDYLGHIVSATGVVVNPDKVQCMLEWPKPTTIKTLRGFLGLTGYYRKFVAGYGKIAAPLTDMLKQDSFTWNLIAEAAFDELCQAMASTLVLALPNFTKPFSIECDASGRGIGAVLMQEGRPLAYISKALSGKKLSHVHIRQRNACYCLCRAKMASLWLSKLLGFDYEIIYRKGAENSVADALSRRFEDSHFHAISSPIFSHLTNIEQEYKADPALSLLIDRLQSSQSVLNYSYDGSILRYKGRIILPSSSVKCQHILHEFHASPIGGHSGFLRTYKRLKASFYWKRLKRATKLFIAECDVCQRNNAETVHPSGLLQPLPIPDQIWEDISMDFIDGLPPSNGKTSIFVVVDRLSKYAHFSALSHPYTAALVAKIFVRDVAKLHGMPRTIVSDRDPIFLSQFWEEFFQLQGSSLCRSSAYHPQTDGQTEVVNRSLEGYLRCFAGHQPSTWTNWLPWAEWWYNTTFHSAIQMTPFEAIYGRAPPRIESYLPGTTNVHAVDLALCDRDLILRLLKDNLEAAQSRMKFFADKKRTERVFAAGDWILSRIGTVAYKLDLPATSKVHPFFHVSCLKRKLGVHTPSQQLPDSPYVVAWEWQPLAILDRGIFKRNNRPVTKLLVQWQGQSKDEATWEECSEFAARFPSFQLADKLPS</sequence>
<gene>
    <name evidence="1" type="ORF">KPL71_021671</name>
</gene>
<dbReference type="EMBL" id="CM039176">
    <property type="protein sequence ID" value="KAH9717015.1"/>
    <property type="molecule type" value="Genomic_DNA"/>
</dbReference>
<keyword evidence="2" id="KW-1185">Reference proteome</keyword>
<protein>
    <submittedName>
        <fullName evidence="1">Uncharacterized protein</fullName>
    </submittedName>
</protein>
<evidence type="ECO:0000313" key="1">
    <source>
        <dbReference type="EMBL" id="KAH9717015.1"/>
    </source>
</evidence>
<accession>A0ACB8JHU2</accession>
<proteinExistence type="predicted"/>